<evidence type="ECO:0000313" key="1">
    <source>
        <dbReference type="EMBL" id="DAE15072.1"/>
    </source>
</evidence>
<sequence>MPRVGEPCSWVPASCEGASGIVQHRGGRANVAVHGKITYVNEAHGFFLAEAEVYGYTLRECFKFAGGAARCDR</sequence>
<proteinExistence type="predicted"/>
<reference evidence="1" key="1">
    <citation type="journal article" date="2021" name="Proc. Natl. Acad. Sci. U.S.A.">
        <title>A Catalog of Tens of Thousands of Viruses from Human Metagenomes Reveals Hidden Associations with Chronic Diseases.</title>
        <authorList>
            <person name="Tisza M.J."/>
            <person name="Buck C.B."/>
        </authorList>
    </citation>
    <scope>NUCLEOTIDE SEQUENCE</scope>
    <source>
        <strain evidence="1">Cty3u30</strain>
    </source>
</reference>
<name>A0A8S5Q7P7_9CAUD</name>
<dbReference type="EMBL" id="BK015598">
    <property type="protein sequence ID" value="DAE15072.1"/>
    <property type="molecule type" value="Genomic_DNA"/>
</dbReference>
<organism evidence="1">
    <name type="scientific">Siphoviridae sp. cty3u30</name>
    <dbReference type="NCBI Taxonomy" id="2825744"/>
    <lineage>
        <taxon>Viruses</taxon>
        <taxon>Duplodnaviria</taxon>
        <taxon>Heunggongvirae</taxon>
        <taxon>Uroviricota</taxon>
        <taxon>Caudoviricetes</taxon>
    </lineage>
</organism>
<protein>
    <submittedName>
        <fullName evidence="1">Uncharacterized protein</fullName>
    </submittedName>
</protein>
<accession>A0A8S5Q7P7</accession>